<feature type="domain" description="RNA polymerase sigma factor 70 region 4 type 2" evidence="8">
    <location>
        <begin position="149"/>
        <end position="200"/>
    </location>
</feature>
<dbReference type="InterPro" id="IPR013325">
    <property type="entry name" value="RNA_pol_sigma_r2"/>
</dbReference>
<dbReference type="InterPro" id="IPR014284">
    <property type="entry name" value="RNA_pol_sigma-70_dom"/>
</dbReference>
<dbReference type="Gene3D" id="1.10.1740.10">
    <property type="match status" value="1"/>
</dbReference>
<dbReference type="InterPro" id="IPR013249">
    <property type="entry name" value="RNA_pol_sigma70_r4_t2"/>
</dbReference>
<dbReference type="PANTHER" id="PTHR43133">
    <property type="entry name" value="RNA POLYMERASE ECF-TYPE SIGMA FACTO"/>
    <property type="match status" value="1"/>
</dbReference>
<feature type="domain" description="RNA polymerase sigma-70 region 2" evidence="7">
    <location>
        <begin position="45"/>
        <end position="111"/>
    </location>
</feature>
<keyword evidence="2 6" id="KW-0805">Transcription regulation</keyword>
<dbReference type="NCBIfam" id="TIGR02937">
    <property type="entry name" value="sigma70-ECF"/>
    <property type="match status" value="1"/>
</dbReference>
<name>A0A9D1LYK5_9FIRM</name>
<keyword evidence="4 6" id="KW-0238">DNA-binding</keyword>
<dbReference type="InterPro" id="IPR007627">
    <property type="entry name" value="RNA_pol_sigma70_r2"/>
</dbReference>
<evidence type="ECO:0000256" key="6">
    <source>
        <dbReference type="RuleBase" id="RU000716"/>
    </source>
</evidence>
<dbReference type="SUPFAM" id="SSF88659">
    <property type="entry name" value="Sigma3 and sigma4 domains of RNA polymerase sigma factors"/>
    <property type="match status" value="1"/>
</dbReference>
<dbReference type="CDD" id="cd06171">
    <property type="entry name" value="Sigma70_r4"/>
    <property type="match status" value="1"/>
</dbReference>
<comment type="caution">
    <text evidence="9">The sequence shown here is derived from an EMBL/GenBank/DDBJ whole genome shotgun (WGS) entry which is preliminary data.</text>
</comment>
<gene>
    <name evidence="9" type="ORF">IAD22_05070</name>
</gene>
<keyword evidence="3 6" id="KW-0731">Sigma factor</keyword>
<keyword evidence="5 6" id="KW-0804">Transcription</keyword>
<organism evidence="9 10">
    <name type="scientific">Candidatus Limousia pullorum</name>
    <dbReference type="NCBI Taxonomy" id="2840860"/>
    <lineage>
        <taxon>Bacteria</taxon>
        <taxon>Bacillati</taxon>
        <taxon>Bacillota</taxon>
        <taxon>Clostridia</taxon>
        <taxon>Eubacteriales</taxon>
        <taxon>Oscillospiraceae</taxon>
        <taxon>Oscillospiraceae incertae sedis</taxon>
        <taxon>Candidatus Limousia</taxon>
    </lineage>
</organism>
<dbReference type="PROSITE" id="PS01063">
    <property type="entry name" value="SIGMA70_ECF"/>
    <property type="match status" value="1"/>
</dbReference>
<dbReference type="Proteomes" id="UP000824118">
    <property type="component" value="Unassembled WGS sequence"/>
</dbReference>
<dbReference type="InterPro" id="IPR013324">
    <property type="entry name" value="RNA_pol_sigma_r3/r4-like"/>
</dbReference>
<comment type="similarity">
    <text evidence="1 6">Belongs to the sigma-70 factor family. ECF subfamily.</text>
</comment>
<dbReference type="GO" id="GO:0003677">
    <property type="term" value="F:DNA binding"/>
    <property type="evidence" value="ECO:0007669"/>
    <property type="project" value="UniProtKB-KW"/>
</dbReference>
<evidence type="ECO:0000256" key="5">
    <source>
        <dbReference type="ARBA" id="ARBA00023163"/>
    </source>
</evidence>
<reference evidence="9" key="1">
    <citation type="submission" date="2020-10" db="EMBL/GenBank/DDBJ databases">
        <authorList>
            <person name="Gilroy R."/>
        </authorList>
    </citation>
    <scope>NUCLEOTIDE SEQUENCE</scope>
    <source>
        <strain evidence="9">ChiGjej1B1-1684</strain>
    </source>
</reference>
<evidence type="ECO:0000313" key="9">
    <source>
        <dbReference type="EMBL" id="HIU50364.1"/>
    </source>
</evidence>
<dbReference type="GO" id="GO:0016987">
    <property type="term" value="F:sigma factor activity"/>
    <property type="evidence" value="ECO:0007669"/>
    <property type="project" value="UniProtKB-KW"/>
</dbReference>
<dbReference type="InterPro" id="IPR036388">
    <property type="entry name" value="WH-like_DNA-bd_sf"/>
</dbReference>
<reference evidence="9" key="2">
    <citation type="journal article" date="2021" name="PeerJ">
        <title>Extensive microbial diversity within the chicken gut microbiome revealed by metagenomics and culture.</title>
        <authorList>
            <person name="Gilroy R."/>
            <person name="Ravi A."/>
            <person name="Getino M."/>
            <person name="Pursley I."/>
            <person name="Horton D.L."/>
            <person name="Alikhan N.F."/>
            <person name="Baker D."/>
            <person name="Gharbi K."/>
            <person name="Hall N."/>
            <person name="Watson M."/>
            <person name="Adriaenssens E.M."/>
            <person name="Foster-Nyarko E."/>
            <person name="Jarju S."/>
            <person name="Secka A."/>
            <person name="Antonio M."/>
            <person name="Oren A."/>
            <person name="Chaudhuri R.R."/>
            <person name="La Ragione R."/>
            <person name="Hildebrand F."/>
            <person name="Pallen M.J."/>
        </authorList>
    </citation>
    <scope>NUCLEOTIDE SEQUENCE</scope>
    <source>
        <strain evidence="9">ChiGjej1B1-1684</strain>
    </source>
</reference>
<proteinExistence type="inferred from homology"/>
<dbReference type="Pfam" id="PF08281">
    <property type="entry name" value="Sigma70_r4_2"/>
    <property type="match status" value="1"/>
</dbReference>
<dbReference type="AlphaFoldDB" id="A0A9D1LYK5"/>
<dbReference type="InterPro" id="IPR000838">
    <property type="entry name" value="RNA_pol_sigma70_ECF_CS"/>
</dbReference>
<evidence type="ECO:0000256" key="4">
    <source>
        <dbReference type="ARBA" id="ARBA00023125"/>
    </source>
</evidence>
<dbReference type="Gene3D" id="1.10.10.10">
    <property type="entry name" value="Winged helix-like DNA-binding domain superfamily/Winged helix DNA-binding domain"/>
    <property type="match status" value="1"/>
</dbReference>
<dbReference type="SUPFAM" id="SSF88946">
    <property type="entry name" value="Sigma2 domain of RNA polymerase sigma factors"/>
    <property type="match status" value="1"/>
</dbReference>
<accession>A0A9D1LYK5</accession>
<protein>
    <recommendedName>
        <fullName evidence="6">RNA polymerase sigma factor</fullName>
    </recommendedName>
</protein>
<evidence type="ECO:0000256" key="3">
    <source>
        <dbReference type="ARBA" id="ARBA00023082"/>
    </source>
</evidence>
<evidence type="ECO:0000313" key="10">
    <source>
        <dbReference type="Proteomes" id="UP000824118"/>
    </source>
</evidence>
<sequence length="637" mass="71355">MKCFKCGAKLEADSKLCPKCGEPQGFSLNLIENAKNGNQNAITELYNRTYNNVYFTVKALIKSEDTILDIVQDSYVKGFKNLSQLQDPDKFRAWIKRIAHNSAVDYLRKTKPVMFSTMSTEDDSFIEFEDDRTENLPEVVIDQKETTRLVKEILDSLSDEQRLVVGMFYYEQMSVKEIAQTLGISENTVKSRLSYGRKKIEMQVKELEKKGTKLYSLAPLPFLLLLFKNMDAQAMEIPNTAVLQSIQQECTAVSGVGGTNTENVLKASTKSAVKTAGGTAAKGIAAKIIAGITAAVIIGTTVGIVALNQKEEPQQETQQITQETQQITQETQEVTENEIKLSPEEIYKPILDEYSLAMGADHNDETAEFPNINYVMMNYYYQYGGYDGTYFTGFYYDYYDIDGNGTDELLIGYGSKFKDVVDVYGTKDNKPQKLIDEYSLGERSQLYIYPDGTMLLFGSGGAELNVIDTYKIKEDGVSLSVESETYEGAFNLDSALAEKSNNQEAVEDFGWKPIDTKWDTESSGNSEEYIGQYINGNDWNAGIITIEANDSDSVKVRLEAFRNRSDQELSIIFEGTGYAVADGLVVDVSGKQVKLIKKDIGFILDAAPSLKMEWDLDPYIYTGEYVSIMPMEDDSYF</sequence>
<evidence type="ECO:0000259" key="7">
    <source>
        <dbReference type="Pfam" id="PF04542"/>
    </source>
</evidence>
<dbReference type="GO" id="GO:0006352">
    <property type="term" value="P:DNA-templated transcription initiation"/>
    <property type="evidence" value="ECO:0007669"/>
    <property type="project" value="InterPro"/>
</dbReference>
<dbReference type="PANTHER" id="PTHR43133:SF51">
    <property type="entry name" value="RNA POLYMERASE SIGMA FACTOR"/>
    <property type="match status" value="1"/>
</dbReference>
<evidence type="ECO:0000256" key="2">
    <source>
        <dbReference type="ARBA" id="ARBA00023015"/>
    </source>
</evidence>
<evidence type="ECO:0000259" key="8">
    <source>
        <dbReference type="Pfam" id="PF08281"/>
    </source>
</evidence>
<dbReference type="GO" id="GO:0006950">
    <property type="term" value="P:response to stress"/>
    <property type="evidence" value="ECO:0007669"/>
    <property type="project" value="UniProtKB-ARBA"/>
</dbReference>
<evidence type="ECO:0000256" key="1">
    <source>
        <dbReference type="ARBA" id="ARBA00010641"/>
    </source>
</evidence>
<dbReference type="Pfam" id="PF04542">
    <property type="entry name" value="Sigma70_r2"/>
    <property type="match status" value="1"/>
</dbReference>
<dbReference type="InterPro" id="IPR039425">
    <property type="entry name" value="RNA_pol_sigma-70-like"/>
</dbReference>
<dbReference type="EMBL" id="DVNG01000072">
    <property type="protein sequence ID" value="HIU50364.1"/>
    <property type="molecule type" value="Genomic_DNA"/>
</dbReference>